<accession>A0A0C9VWH3</accession>
<dbReference type="Proteomes" id="UP000054279">
    <property type="component" value="Unassembled WGS sequence"/>
</dbReference>
<protein>
    <submittedName>
        <fullName evidence="1">Uncharacterized protein</fullName>
    </submittedName>
</protein>
<organism evidence="1 2">
    <name type="scientific">Sphaerobolus stellatus (strain SS14)</name>
    <dbReference type="NCBI Taxonomy" id="990650"/>
    <lineage>
        <taxon>Eukaryota</taxon>
        <taxon>Fungi</taxon>
        <taxon>Dikarya</taxon>
        <taxon>Basidiomycota</taxon>
        <taxon>Agaricomycotina</taxon>
        <taxon>Agaricomycetes</taxon>
        <taxon>Phallomycetidae</taxon>
        <taxon>Geastrales</taxon>
        <taxon>Sphaerobolaceae</taxon>
        <taxon>Sphaerobolus</taxon>
    </lineage>
</organism>
<dbReference type="OrthoDB" id="2688393at2759"/>
<dbReference type="HOGENOM" id="CLU_1246058_0_0_1"/>
<sequence length="222" mass="25411">MAHISQRLECCRVLEAHSRTSEFSVDAKHKDLTIPQDHLEDPPEDWYMEPNEAEHQILQNAAQNMGQLFPSYPTSEPNDNVEDQPHKQVHIEEIIEEESYRVPHSEPAGVPLGPGETRYDHLKCLQQGGRLDSFGPFANQEECELAQWLINSGVSQNEIDHFLKLDSTHNCTQPSYKDKRTLLDKIDGLPMGLGWKCYSFTVQGDLMDYNGECLTEELDIWC</sequence>
<dbReference type="AlphaFoldDB" id="A0A0C9VWH3"/>
<evidence type="ECO:0000313" key="2">
    <source>
        <dbReference type="Proteomes" id="UP000054279"/>
    </source>
</evidence>
<evidence type="ECO:0000313" key="1">
    <source>
        <dbReference type="EMBL" id="KIJ42681.1"/>
    </source>
</evidence>
<keyword evidence="2" id="KW-1185">Reference proteome</keyword>
<proteinExistence type="predicted"/>
<gene>
    <name evidence="1" type="ORF">M422DRAFT_254117</name>
</gene>
<reference evidence="1 2" key="1">
    <citation type="submission" date="2014-06" db="EMBL/GenBank/DDBJ databases">
        <title>Evolutionary Origins and Diversification of the Mycorrhizal Mutualists.</title>
        <authorList>
            <consortium name="DOE Joint Genome Institute"/>
            <consortium name="Mycorrhizal Genomics Consortium"/>
            <person name="Kohler A."/>
            <person name="Kuo A."/>
            <person name="Nagy L.G."/>
            <person name="Floudas D."/>
            <person name="Copeland A."/>
            <person name="Barry K.W."/>
            <person name="Cichocki N."/>
            <person name="Veneault-Fourrey C."/>
            <person name="LaButti K."/>
            <person name="Lindquist E.A."/>
            <person name="Lipzen A."/>
            <person name="Lundell T."/>
            <person name="Morin E."/>
            <person name="Murat C."/>
            <person name="Riley R."/>
            <person name="Ohm R."/>
            <person name="Sun H."/>
            <person name="Tunlid A."/>
            <person name="Henrissat B."/>
            <person name="Grigoriev I.V."/>
            <person name="Hibbett D.S."/>
            <person name="Martin F."/>
        </authorList>
    </citation>
    <scope>NUCLEOTIDE SEQUENCE [LARGE SCALE GENOMIC DNA]</scope>
    <source>
        <strain evidence="1 2">SS14</strain>
    </source>
</reference>
<dbReference type="EMBL" id="KN837128">
    <property type="protein sequence ID" value="KIJ42681.1"/>
    <property type="molecule type" value="Genomic_DNA"/>
</dbReference>
<name>A0A0C9VWH3_SPHS4</name>